<comment type="caution">
    <text evidence="2">The sequence shown here is derived from an EMBL/GenBank/DDBJ whole genome shotgun (WGS) entry which is preliminary data.</text>
</comment>
<feature type="region of interest" description="Disordered" evidence="1">
    <location>
        <begin position="151"/>
        <end position="172"/>
    </location>
</feature>
<feature type="compositionally biased region" description="Low complexity" evidence="1">
    <location>
        <begin position="390"/>
        <end position="446"/>
    </location>
</feature>
<keyword evidence="3" id="KW-1185">Reference proteome</keyword>
<name>A0ABR0E7Q6_ZASCE</name>
<feature type="region of interest" description="Disordered" evidence="1">
    <location>
        <begin position="503"/>
        <end position="522"/>
    </location>
</feature>
<evidence type="ECO:0000313" key="3">
    <source>
        <dbReference type="Proteomes" id="UP001305779"/>
    </source>
</evidence>
<feature type="compositionally biased region" description="Low complexity" evidence="1">
    <location>
        <begin position="246"/>
        <end position="260"/>
    </location>
</feature>
<feature type="compositionally biased region" description="Basic and acidic residues" evidence="1">
    <location>
        <begin position="151"/>
        <end position="165"/>
    </location>
</feature>
<feature type="compositionally biased region" description="Basic and acidic residues" evidence="1">
    <location>
        <begin position="513"/>
        <end position="522"/>
    </location>
</feature>
<feature type="compositionally biased region" description="Polar residues" evidence="1">
    <location>
        <begin position="379"/>
        <end position="389"/>
    </location>
</feature>
<sequence length="522" mass="56371">MDQEPYRQKSPSILIYTWADRNDSETLNRHIRLNHVGPDVQNKRQELCDEIQRCWPGTEEQDWLPRHHRPHDMPQRLLDWCNPFLEAIHELATITQGDMSLAHRHMQEFANELPAGQRGTFCAKDLKEVFNRRQQEIGAVRQRDWDLEIKNEDGAGATADEKEKSGSFGGTASNFAQNIQTSIFAQPAPFPTATAVNEPSLPELNTVFTATPTFTAANSGESSTGTAHQRPSHIETFLGDLSNALPSLDRSPPSSSSSESPTPPRLQHMQAGPFSGVVFATASFNRPSNAQAPSGEPFSSTDSAQQRQNSPSAGSIFANSLNGPASARMPLAGVFGTPTDTGSIQQWQNRPSSASSFASASRGELSSPRLPSERAPWLSANTASTQQPHNSLFSSSFASTSPNAPSTTQTPSAGAFWTPTSTTSTQQGQNSPFSSSFSSASLSGPSTGHVPSTGSPGTPAGTNMMLQQQGQGQGFTNNALIPTLVERCTTQQLNGLLRVTERYEDGNGGSTLREFEWRPNPS</sequence>
<dbReference type="Proteomes" id="UP001305779">
    <property type="component" value="Unassembled WGS sequence"/>
</dbReference>
<proteinExistence type="predicted"/>
<evidence type="ECO:0000256" key="1">
    <source>
        <dbReference type="SAM" id="MobiDB-lite"/>
    </source>
</evidence>
<gene>
    <name evidence="2" type="ORF">PRZ48_011851</name>
</gene>
<feature type="compositionally biased region" description="Polar residues" evidence="1">
    <location>
        <begin position="449"/>
        <end position="466"/>
    </location>
</feature>
<protein>
    <submittedName>
        <fullName evidence="2">Uncharacterized protein</fullName>
    </submittedName>
</protein>
<feature type="region of interest" description="Disordered" evidence="1">
    <location>
        <begin position="286"/>
        <end position="471"/>
    </location>
</feature>
<feature type="compositionally biased region" description="Polar residues" evidence="1">
    <location>
        <begin position="338"/>
        <end position="351"/>
    </location>
</feature>
<evidence type="ECO:0000313" key="2">
    <source>
        <dbReference type="EMBL" id="KAK4497400.1"/>
    </source>
</evidence>
<reference evidence="2 3" key="1">
    <citation type="journal article" date="2023" name="G3 (Bethesda)">
        <title>A chromosome-level genome assembly of Zasmidium syzygii isolated from banana leaves.</title>
        <authorList>
            <person name="van Westerhoven A.C."/>
            <person name="Mehrabi R."/>
            <person name="Talebi R."/>
            <person name="Steentjes M.B.F."/>
            <person name="Corcolon B."/>
            <person name="Chong P.A."/>
            <person name="Kema G.H.J."/>
            <person name="Seidl M.F."/>
        </authorList>
    </citation>
    <scope>NUCLEOTIDE SEQUENCE [LARGE SCALE GENOMIC DNA]</scope>
    <source>
        <strain evidence="2 3">P124</strain>
    </source>
</reference>
<accession>A0ABR0E7Q6</accession>
<feature type="region of interest" description="Disordered" evidence="1">
    <location>
        <begin position="243"/>
        <end position="270"/>
    </location>
</feature>
<dbReference type="EMBL" id="JAXOVC010000009">
    <property type="protein sequence ID" value="KAK4497400.1"/>
    <property type="molecule type" value="Genomic_DNA"/>
</dbReference>
<organism evidence="2 3">
    <name type="scientific">Zasmidium cellare</name>
    <name type="common">Wine cellar mold</name>
    <name type="synonym">Racodium cellare</name>
    <dbReference type="NCBI Taxonomy" id="395010"/>
    <lineage>
        <taxon>Eukaryota</taxon>
        <taxon>Fungi</taxon>
        <taxon>Dikarya</taxon>
        <taxon>Ascomycota</taxon>
        <taxon>Pezizomycotina</taxon>
        <taxon>Dothideomycetes</taxon>
        <taxon>Dothideomycetidae</taxon>
        <taxon>Mycosphaerellales</taxon>
        <taxon>Mycosphaerellaceae</taxon>
        <taxon>Zasmidium</taxon>
    </lineage>
</organism>
<feature type="compositionally biased region" description="Low complexity" evidence="1">
    <location>
        <begin position="352"/>
        <end position="361"/>
    </location>
</feature>
<feature type="compositionally biased region" description="Polar residues" evidence="1">
    <location>
        <begin position="286"/>
        <end position="323"/>
    </location>
</feature>